<feature type="region of interest" description="Disordered" evidence="1">
    <location>
        <begin position="99"/>
        <end position="190"/>
    </location>
</feature>
<dbReference type="SUPFAM" id="SSF52540">
    <property type="entry name" value="P-loop containing nucleoside triphosphate hydrolases"/>
    <property type="match status" value="1"/>
</dbReference>
<feature type="compositionally biased region" description="Low complexity" evidence="1">
    <location>
        <begin position="134"/>
        <end position="166"/>
    </location>
</feature>
<dbReference type="GO" id="GO:0016887">
    <property type="term" value="F:ATP hydrolysis activity"/>
    <property type="evidence" value="ECO:0007669"/>
    <property type="project" value="TreeGrafter"/>
</dbReference>
<proteinExistence type="predicted"/>
<dbReference type="PANTHER" id="PTHR43384:SF14">
    <property type="entry name" value="ESX-1 SECRETION-ASSOCIATED PROTEIN ESPI"/>
    <property type="match status" value="1"/>
</dbReference>
<feature type="region of interest" description="Disordered" evidence="1">
    <location>
        <begin position="1"/>
        <end position="56"/>
    </location>
</feature>
<dbReference type="GO" id="GO:0051782">
    <property type="term" value="P:negative regulation of cell division"/>
    <property type="evidence" value="ECO:0007669"/>
    <property type="project" value="TreeGrafter"/>
</dbReference>
<dbReference type="GO" id="GO:0005524">
    <property type="term" value="F:ATP binding"/>
    <property type="evidence" value="ECO:0007669"/>
    <property type="project" value="TreeGrafter"/>
</dbReference>
<dbReference type="GO" id="GO:0005829">
    <property type="term" value="C:cytosol"/>
    <property type="evidence" value="ECO:0007669"/>
    <property type="project" value="TreeGrafter"/>
</dbReference>
<dbReference type="AlphaFoldDB" id="A0A839FYN4"/>
<reference evidence="2 3" key="1">
    <citation type="submission" date="2020-08" db="EMBL/GenBank/DDBJ databases">
        <title>Sequencing the genomes of 1000 actinobacteria strains.</title>
        <authorList>
            <person name="Klenk H.-P."/>
        </authorList>
    </citation>
    <scope>NUCLEOTIDE SEQUENCE [LARGE SCALE GENOMIC DNA]</scope>
    <source>
        <strain evidence="2 3">DSM 19081</strain>
    </source>
</reference>
<sequence>MTQTPAEQPSRASNDGSTASSDETAAAEPRSDITAEVLSPRQIRINGEPHTVTEGENPYREVYAQAHQHAQQTGTPAVVHGIDHVRGEQSWFSMSPEGEVAAHAQPGNGRAPAAPLAEAPGKPPAQPEPPTQATPPAQAAPVAQPGPSAKPQPGAQTGPAGPADPARATGSVPANPTSLDPAAQQTRAERRRIAEAGRPFVAVAAEKPQGGFRRFLYDATGGAINIGPSQKELRERELIERIARPLQGSHNTAVLSLKGGIGKTSTTVGVGMTLAHHRGDIPCAIDANPDSGDLVERALGERAIQAHQPPSITDLLKKLDGVDSLTALQGYLQQAGRLHVLAGEQDPALSDSLTAEEWRRIHAEFAKYYSVIVTDCGTGVTHNAMKGILHTADNIVIAAGFAVSGAQRALQTLNWLANHGYERLARESIVVITDKERVSDRVDKQAIQESLRGYCGKLVVVPFDRAVVDGDRIHLDMLEEETRRAYMDIAAAMVDGYK</sequence>
<evidence type="ECO:0000313" key="2">
    <source>
        <dbReference type="EMBL" id="MBA8922174.1"/>
    </source>
</evidence>
<keyword evidence="2" id="KW-0282">Flagellum</keyword>
<dbReference type="Gene3D" id="3.40.50.300">
    <property type="entry name" value="P-loop containing nucleotide triphosphate hydrolases"/>
    <property type="match status" value="1"/>
</dbReference>
<dbReference type="InterPro" id="IPR027417">
    <property type="entry name" value="P-loop_NTPase"/>
</dbReference>
<name>A0A839FYN4_9MICC</name>
<dbReference type="Proteomes" id="UP000546252">
    <property type="component" value="Unassembled WGS sequence"/>
</dbReference>
<protein>
    <submittedName>
        <fullName evidence="2">MinD-like ATPase involved in chromosome partitioning or flagellar assembly</fullName>
    </submittedName>
</protein>
<dbReference type="RefSeq" id="WP_220477206.1">
    <property type="nucleotide sequence ID" value="NZ_BAAAKT010000004.1"/>
</dbReference>
<accession>A0A839FYN4</accession>
<organism evidence="2 3">
    <name type="scientific">Nesterenkonia jeotgali</name>
    <dbReference type="NCBI Taxonomy" id="317018"/>
    <lineage>
        <taxon>Bacteria</taxon>
        <taxon>Bacillati</taxon>
        <taxon>Actinomycetota</taxon>
        <taxon>Actinomycetes</taxon>
        <taxon>Micrococcales</taxon>
        <taxon>Micrococcaceae</taxon>
        <taxon>Nesterenkonia</taxon>
    </lineage>
</organism>
<comment type="caution">
    <text evidence="2">The sequence shown here is derived from an EMBL/GenBank/DDBJ whole genome shotgun (WGS) entry which is preliminary data.</text>
</comment>
<dbReference type="PANTHER" id="PTHR43384">
    <property type="entry name" value="SEPTUM SITE-DETERMINING PROTEIN MIND HOMOLOG, CHLOROPLASTIC-RELATED"/>
    <property type="match status" value="1"/>
</dbReference>
<feature type="compositionally biased region" description="Pro residues" evidence="1">
    <location>
        <begin position="121"/>
        <end position="133"/>
    </location>
</feature>
<gene>
    <name evidence="2" type="ORF">HNR24_002107</name>
</gene>
<dbReference type="InterPro" id="IPR050625">
    <property type="entry name" value="ParA/MinD_ATPase"/>
</dbReference>
<keyword evidence="2" id="KW-0966">Cell projection</keyword>
<evidence type="ECO:0000256" key="1">
    <source>
        <dbReference type="SAM" id="MobiDB-lite"/>
    </source>
</evidence>
<keyword evidence="2" id="KW-0969">Cilium</keyword>
<feature type="compositionally biased region" description="Polar residues" evidence="1">
    <location>
        <begin position="1"/>
        <end position="16"/>
    </location>
</feature>
<feature type="compositionally biased region" description="Low complexity" evidence="1">
    <location>
        <begin position="17"/>
        <end position="28"/>
    </location>
</feature>
<evidence type="ECO:0000313" key="3">
    <source>
        <dbReference type="Proteomes" id="UP000546252"/>
    </source>
</evidence>
<dbReference type="EMBL" id="JACJIH010000001">
    <property type="protein sequence ID" value="MBA8922174.1"/>
    <property type="molecule type" value="Genomic_DNA"/>
</dbReference>
<dbReference type="GO" id="GO:0009898">
    <property type="term" value="C:cytoplasmic side of plasma membrane"/>
    <property type="evidence" value="ECO:0007669"/>
    <property type="project" value="TreeGrafter"/>
</dbReference>